<dbReference type="EMBL" id="JAHIBW010000011">
    <property type="protein sequence ID" value="KAG7306597.1"/>
    <property type="molecule type" value="Genomic_DNA"/>
</dbReference>
<evidence type="ECO:0000313" key="2">
    <source>
        <dbReference type="Proteomes" id="UP000823941"/>
    </source>
</evidence>
<protein>
    <submittedName>
        <fullName evidence="1">Uncharacterized protein</fullName>
    </submittedName>
</protein>
<sequence>MLMIDTRAIDSKPLWRRGLTEFSLLSRLRGLGQGKRGDSPTRHDRAIDSAPLWRRGLTEFSLLSRLRGIGQGKRGDSPTRHDRSATTVVKVVRRSRPDARQDNIRRRSNSLTNGVPPTILNVPREVAKSLLFFDYENQVW</sequence>
<evidence type="ECO:0000313" key="1">
    <source>
        <dbReference type="EMBL" id="KAG7306597.1"/>
    </source>
</evidence>
<name>A0ABQ7QNH8_PLUXY</name>
<keyword evidence="2" id="KW-1185">Reference proteome</keyword>
<gene>
    <name evidence="1" type="ORF">JYU34_007968</name>
</gene>
<dbReference type="Proteomes" id="UP000823941">
    <property type="component" value="Chromosome 11"/>
</dbReference>
<reference evidence="1 2" key="1">
    <citation type="submission" date="2021-06" db="EMBL/GenBank/DDBJ databases">
        <title>A haploid diamondback moth (Plutella xylostella L.) genome assembly resolves 31 chromosomes and identifies a diamide resistance mutation.</title>
        <authorList>
            <person name="Ward C.M."/>
            <person name="Perry K.D."/>
            <person name="Baker G."/>
            <person name="Powis K."/>
            <person name="Heckel D.G."/>
            <person name="Baxter S.W."/>
        </authorList>
    </citation>
    <scope>NUCLEOTIDE SEQUENCE [LARGE SCALE GENOMIC DNA]</scope>
    <source>
        <strain evidence="1 2">LV</strain>
        <tissue evidence="1">Single pupa</tissue>
    </source>
</reference>
<comment type="caution">
    <text evidence="1">The sequence shown here is derived from an EMBL/GenBank/DDBJ whole genome shotgun (WGS) entry which is preliminary data.</text>
</comment>
<proteinExistence type="predicted"/>
<accession>A0ABQ7QNH8</accession>
<organism evidence="1 2">
    <name type="scientific">Plutella xylostella</name>
    <name type="common">Diamondback moth</name>
    <name type="synonym">Plutella maculipennis</name>
    <dbReference type="NCBI Taxonomy" id="51655"/>
    <lineage>
        <taxon>Eukaryota</taxon>
        <taxon>Metazoa</taxon>
        <taxon>Ecdysozoa</taxon>
        <taxon>Arthropoda</taxon>
        <taxon>Hexapoda</taxon>
        <taxon>Insecta</taxon>
        <taxon>Pterygota</taxon>
        <taxon>Neoptera</taxon>
        <taxon>Endopterygota</taxon>
        <taxon>Lepidoptera</taxon>
        <taxon>Glossata</taxon>
        <taxon>Ditrysia</taxon>
        <taxon>Yponomeutoidea</taxon>
        <taxon>Plutellidae</taxon>
        <taxon>Plutella</taxon>
    </lineage>
</organism>